<name>A0ABW2VTJ7_9ACTN</name>
<dbReference type="InterPro" id="IPR001663">
    <property type="entry name" value="Rng_hydr_dOase-A"/>
</dbReference>
<gene>
    <name evidence="8" type="ORF">ACFQZP_38105</name>
</gene>
<sequence length="381" mass="43003">MSDSRLLPARLYHDPDVLAAEQEAVFERTWQVIGHISDLPEPGSFIAEKVGRYEVMVVRDDQGDLAGFRNACRHRGAVLGSGRGAFETKGIRCPYHGWTYRYDGSFLAAPEARTFDCLDRSGLGLPKIRVDTLLGLVFVNLDLDATPLAEHLAGLEELAGRYLEGPLEQFGPGLGVHAWDPKWDQGSNWKVLIDNYLEGYHVPAAHPGLTRLYQYQRYTATPHPGFAFFEAPLRDEPSGNRIERLYQKLVRPMGALSEEDARTWRYALIYPNTMLDLYPDQVNVWRIVPETPDLTHICMSQYRPAGSGLRNRVVQRLNIAINNLVTEEDEAVVVRVQRGSANPGFEFGPVSDREKAVTWFADKIRTSLEGTEVLRHDVQRT</sequence>
<accession>A0ABW2VTJ7</accession>
<dbReference type="PROSITE" id="PS51296">
    <property type="entry name" value="RIESKE"/>
    <property type="match status" value="1"/>
</dbReference>
<dbReference type="SUPFAM" id="SSF50022">
    <property type="entry name" value="ISP domain"/>
    <property type="match status" value="1"/>
</dbReference>
<comment type="caution">
    <text evidence="8">The sequence shown here is derived from an EMBL/GenBank/DDBJ whole genome shotgun (WGS) entry which is preliminary data.</text>
</comment>
<evidence type="ECO:0000259" key="7">
    <source>
        <dbReference type="PROSITE" id="PS51296"/>
    </source>
</evidence>
<dbReference type="PANTHER" id="PTHR43756:SF5">
    <property type="entry name" value="CHOLINE MONOOXYGENASE, CHLOROPLASTIC"/>
    <property type="match status" value="1"/>
</dbReference>
<keyword evidence="5" id="KW-0408">Iron</keyword>
<evidence type="ECO:0000256" key="2">
    <source>
        <dbReference type="ARBA" id="ARBA00022714"/>
    </source>
</evidence>
<keyword evidence="8" id="KW-0223">Dioxygenase</keyword>
<keyword evidence="6" id="KW-0411">Iron-sulfur</keyword>
<dbReference type="RefSeq" id="WP_381259154.1">
    <property type="nucleotide sequence ID" value="NZ_JBHTBI010000032.1"/>
</dbReference>
<reference evidence="9" key="1">
    <citation type="journal article" date="2019" name="Int. J. Syst. Evol. Microbiol.">
        <title>The Global Catalogue of Microorganisms (GCM) 10K type strain sequencing project: providing services to taxonomists for standard genome sequencing and annotation.</title>
        <authorList>
            <consortium name="The Broad Institute Genomics Platform"/>
            <consortium name="The Broad Institute Genome Sequencing Center for Infectious Disease"/>
            <person name="Wu L."/>
            <person name="Ma J."/>
        </authorList>
    </citation>
    <scope>NUCLEOTIDE SEQUENCE [LARGE SCALE GENOMIC DNA]</scope>
    <source>
        <strain evidence="9">CGMCC 4.7198</strain>
    </source>
</reference>
<dbReference type="Proteomes" id="UP001596957">
    <property type="component" value="Unassembled WGS sequence"/>
</dbReference>
<dbReference type="PANTHER" id="PTHR43756">
    <property type="entry name" value="CHOLINE MONOOXYGENASE, CHLOROPLASTIC"/>
    <property type="match status" value="1"/>
</dbReference>
<dbReference type="Pfam" id="PF00355">
    <property type="entry name" value="Rieske"/>
    <property type="match status" value="1"/>
</dbReference>
<dbReference type="InterPro" id="IPR017941">
    <property type="entry name" value="Rieske_2Fe-2S"/>
</dbReference>
<evidence type="ECO:0000256" key="5">
    <source>
        <dbReference type="ARBA" id="ARBA00023004"/>
    </source>
</evidence>
<dbReference type="InterPro" id="IPR036922">
    <property type="entry name" value="Rieske_2Fe-2S_sf"/>
</dbReference>
<dbReference type="InterPro" id="IPR015879">
    <property type="entry name" value="Ring_hydroxy_dOase_asu_C_dom"/>
</dbReference>
<keyword evidence="4 8" id="KW-0560">Oxidoreductase</keyword>
<dbReference type="CDD" id="cd03469">
    <property type="entry name" value="Rieske_RO_Alpha_N"/>
    <property type="match status" value="1"/>
</dbReference>
<dbReference type="EMBL" id="JBHTEC010000001">
    <property type="protein sequence ID" value="MFD0287389.1"/>
    <property type="molecule type" value="Genomic_DNA"/>
</dbReference>
<dbReference type="CDD" id="cd00680">
    <property type="entry name" value="RHO_alpha_C"/>
    <property type="match status" value="1"/>
</dbReference>
<dbReference type="SUPFAM" id="SSF55961">
    <property type="entry name" value="Bet v1-like"/>
    <property type="match status" value="1"/>
</dbReference>
<keyword evidence="3" id="KW-0479">Metal-binding</keyword>
<dbReference type="PRINTS" id="PR00090">
    <property type="entry name" value="RNGDIOXGNASE"/>
</dbReference>
<evidence type="ECO:0000313" key="9">
    <source>
        <dbReference type="Proteomes" id="UP001596957"/>
    </source>
</evidence>
<evidence type="ECO:0000256" key="1">
    <source>
        <dbReference type="ARBA" id="ARBA00001962"/>
    </source>
</evidence>
<feature type="domain" description="Rieske" evidence="7">
    <location>
        <begin position="30"/>
        <end position="139"/>
    </location>
</feature>
<evidence type="ECO:0000256" key="4">
    <source>
        <dbReference type="ARBA" id="ARBA00023002"/>
    </source>
</evidence>
<organism evidence="8 9">
    <name type="scientific">Streptomyces lutosisoli</name>
    <dbReference type="NCBI Taxonomy" id="2665721"/>
    <lineage>
        <taxon>Bacteria</taxon>
        <taxon>Bacillati</taxon>
        <taxon>Actinomycetota</taxon>
        <taxon>Actinomycetes</taxon>
        <taxon>Kitasatosporales</taxon>
        <taxon>Streptomycetaceae</taxon>
        <taxon>Streptomyces</taxon>
    </lineage>
</organism>
<dbReference type="GO" id="GO:0051213">
    <property type="term" value="F:dioxygenase activity"/>
    <property type="evidence" value="ECO:0007669"/>
    <property type="project" value="UniProtKB-KW"/>
</dbReference>
<evidence type="ECO:0000256" key="6">
    <source>
        <dbReference type="ARBA" id="ARBA00023014"/>
    </source>
</evidence>
<keyword evidence="2" id="KW-0001">2Fe-2S</keyword>
<dbReference type="EC" id="1.14.13.-" evidence="8"/>
<keyword evidence="9" id="KW-1185">Reference proteome</keyword>
<dbReference type="Pfam" id="PF00848">
    <property type="entry name" value="Ring_hydroxyl_A"/>
    <property type="match status" value="1"/>
</dbReference>
<dbReference type="Gene3D" id="2.102.10.10">
    <property type="entry name" value="Rieske [2Fe-2S] iron-sulphur domain"/>
    <property type="match status" value="1"/>
</dbReference>
<comment type="cofactor">
    <cofactor evidence="1">
        <name>Fe cation</name>
        <dbReference type="ChEBI" id="CHEBI:24875"/>
    </cofactor>
</comment>
<proteinExistence type="predicted"/>
<protein>
    <submittedName>
        <fullName evidence="8">Aromatic ring-hydroxylating dioxygenase subunit alpha</fullName>
        <ecNumber evidence="8">1.14.13.-</ecNumber>
    </submittedName>
</protein>
<dbReference type="Gene3D" id="3.90.380.10">
    <property type="entry name" value="Naphthalene 1,2-dioxygenase Alpha Subunit, Chain A, domain 1"/>
    <property type="match status" value="2"/>
</dbReference>
<evidence type="ECO:0000313" key="8">
    <source>
        <dbReference type="EMBL" id="MFD0287389.1"/>
    </source>
</evidence>
<evidence type="ECO:0000256" key="3">
    <source>
        <dbReference type="ARBA" id="ARBA00022723"/>
    </source>
</evidence>